<dbReference type="InterPro" id="IPR025944">
    <property type="entry name" value="Sigma_54_int_dom_CS"/>
</dbReference>
<evidence type="ECO:0000259" key="6">
    <source>
        <dbReference type="PROSITE" id="PS50045"/>
    </source>
</evidence>
<evidence type="ECO:0000256" key="5">
    <source>
        <dbReference type="ARBA" id="ARBA00023163"/>
    </source>
</evidence>
<protein>
    <submittedName>
        <fullName evidence="7">Nitric oxide reductase transcriptional regulator NorR</fullName>
    </submittedName>
</protein>
<dbReference type="CDD" id="cd00009">
    <property type="entry name" value="AAA"/>
    <property type="match status" value="1"/>
</dbReference>
<name>A0A2S0VPX1_9ALTE</name>
<dbReference type="Gene3D" id="3.40.50.300">
    <property type="entry name" value="P-loop containing nucleotide triphosphate hydrolases"/>
    <property type="match status" value="1"/>
</dbReference>
<dbReference type="GO" id="GO:0003677">
    <property type="term" value="F:DNA binding"/>
    <property type="evidence" value="ECO:0007669"/>
    <property type="project" value="UniProtKB-KW"/>
</dbReference>
<dbReference type="InterPro" id="IPR025662">
    <property type="entry name" value="Sigma_54_int_dom_ATP-bd_1"/>
</dbReference>
<dbReference type="SUPFAM" id="SSF46689">
    <property type="entry name" value="Homeodomain-like"/>
    <property type="match status" value="1"/>
</dbReference>
<dbReference type="InterPro" id="IPR058031">
    <property type="entry name" value="AAA_lid_NorR"/>
</dbReference>
<dbReference type="RefSeq" id="WP_108602303.1">
    <property type="nucleotide sequence ID" value="NZ_CP026604.1"/>
</dbReference>
<dbReference type="PROSITE" id="PS00676">
    <property type="entry name" value="SIGMA54_INTERACT_2"/>
    <property type="match status" value="1"/>
</dbReference>
<accession>A0A2S0VPX1</accession>
<dbReference type="FunFam" id="3.40.50.300:FF:000006">
    <property type="entry name" value="DNA-binding transcriptional regulator NtrC"/>
    <property type="match status" value="1"/>
</dbReference>
<keyword evidence="4" id="KW-0238">DNA-binding</keyword>
<dbReference type="Pfam" id="PF00158">
    <property type="entry name" value="Sigma54_activat"/>
    <property type="match status" value="1"/>
</dbReference>
<dbReference type="Gene3D" id="1.10.10.60">
    <property type="entry name" value="Homeodomain-like"/>
    <property type="match status" value="1"/>
</dbReference>
<dbReference type="Gene3D" id="3.30.450.40">
    <property type="match status" value="1"/>
</dbReference>
<keyword evidence="1" id="KW-0547">Nucleotide-binding</keyword>
<proteinExistence type="predicted"/>
<dbReference type="PANTHER" id="PTHR32071:SF35">
    <property type="entry name" value="ANAEROBIC NITRIC OXIDE REDUCTASE TRANSCRIPTION REGULATOR NORR"/>
    <property type="match status" value="1"/>
</dbReference>
<dbReference type="InterPro" id="IPR029016">
    <property type="entry name" value="GAF-like_dom_sf"/>
</dbReference>
<dbReference type="Pfam" id="PF25601">
    <property type="entry name" value="AAA_lid_14"/>
    <property type="match status" value="1"/>
</dbReference>
<evidence type="ECO:0000313" key="7">
    <source>
        <dbReference type="EMBL" id="AWB66232.1"/>
    </source>
</evidence>
<evidence type="ECO:0000313" key="8">
    <source>
        <dbReference type="Proteomes" id="UP000244441"/>
    </source>
</evidence>
<sequence>MNTEQINSKALLELALDLASCLVNQDRFNRLLATVSKTISCDAVAILACQGDTLKPLATIGLSRDTLGRRFIIHEHPRFTEICKHREATRFAADSPLPDPYDGLLLNRKGELPIHACMGIPLYFEDQLIGLLTLDSLTPKVFDNIPKHTLDIVAAIAAATLNTALTLDLLEQQATHSQQVVAELSQAALQRDGGELIGDSQGMRDLRNELDIIAPSNFTVLIMGETGVGKELVARHVHKKSLRARQPLVYVNCAALPENLIESELFGHVKGAFTGAESDRAGKFALAHEGTIFLDEIGELPIAAQSKLLRVLQNNEIQKVGQDQITRVDVRVIAATNRDLKQEVQQGRFRADLYHRLSVYPIKIPALRERFTDITLLAGYFAEQARRKLGLTQVRFSSDLLAQLNQYSWPGNVRELEHVIDRATVKAKNQQNSSQVKLDLSHVDVASEHLSPPSAISTPDKPNPLVNLSTHVATQPLGLKEATESFQRQIIVESLQQNDFNMAAAARELKTDRANLNRLAKRLGIRVKKSF</sequence>
<evidence type="ECO:0000256" key="1">
    <source>
        <dbReference type="ARBA" id="ARBA00022741"/>
    </source>
</evidence>
<reference evidence="7 8" key="1">
    <citation type="submission" date="2018-01" db="EMBL/GenBank/DDBJ databases">
        <title>Genome sequence of a Cantenovulum-like bacteria.</title>
        <authorList>
            <person name="Tan W.R."/>
            <person name="Lau N.-S."/>
            <person name="Go F."/>
            <person name="Amirul A.-A.A."/>
        </authorList>
    </citation>
    <scope>NUCLEOTIDE SEQUENCE [LARGE SCALE GENOMIC DNA]</scope>
    <source>
        <strain evidence="7 8">CCB-QB4</strain>
    </source>
</reference>
<dbReference type="Proteomes" id="UP000244441">
    <property type="component" value="Chromosome"/>
</dbReference>
<dbReference type="InterPro" id="IPR025943">
    <property type="entry name" value="Sigma_54_int_dom_ATP-bd_2"/>
</dbReference>
<dbReference type="InterPro" id="IPR003018">
    <property type="entry name" value="GAF"/>
</dbReference>
<dbReference type="NCBIfam" id="NF003451">
    <property type="entry name" value="PRK05022.1"/>
    <property type="match status" value="1"/>
</dbReference>
<dbReference type="GO" id="GO:0005524">
    <property type="term" value="F:ATP binding"/>
    <property type="evidence" value="ECO:0007669"/>
    <property type="project" value="UniProtKB-KW"/>
</dbReference>
<dbReference type="GO" id="GO:0006355">
    <property type="term" value="P:regulation of DNA-templated transcription"/>
    <property type="evidence" value="ECO:0007669"/>
    <property type="project" value="InterPro"/>
</dbReference>
<dbReference type="KEGG" id="cate:C2869_07190"/>
<gene>
    <name evidence="7" type="ORF">C2869_07190</name>
</gene>
<feature type="domain" description="Sigma-54 factor interaction" evidence="6">
    <location>
        <begin position="196"/>
        <end position="425"/>
    </location>
</feature>
<evidence type="ECO:0000256" key="4">
    <source>
        <dbReference type="ARBA" id="ARBA00023125"/>
    </source>
</evidence>
<dbReference type="SUPFAM" id="SSF52540">
    <property type="entry name" value="P-loop containing nucleoside triphosphate hydrolases"/>
    <property type="match status" value="1"/>
</dbReference>
<dbReference type="SMART" id="SM00065">
    <property type="entry name" value="GAF"/>
    <property type="match status" value="1"/>
</dbReference>
<keyword evidence="2" id="KW-0067">ATP-binding</keyword>
<dbReference type="PANTHER" id="PTHR32071">
    <property type="entry name" value="TRANSCRIPTIONAL REGULATORY PROTEIN"/>
    <property type="match status" value="1"/>
</dbReference>
<dbReference type="OrthoDB" id="9804019at2"/>
<dbReference type="Gene3D" id="1.10.8.60">
    <property type="match status" value="1"/>
</dbReference>
<dbReference type="SUPFAM" id="SSF55781">
    <property type="entry name" value="GAF domain-like"/>
    <property type="match status" value="1"/>
</dbReference>
<dbReference type="EMBL" id="CP026604">
    <property type="protein sequence ID" value="AWB66232.1"/>
    <property type="molecule type" value="Genomic_DNA"/>
</dbReference>
<dbReference type="AlphaFoldDB" id="A0A2S0VPX1"/>
<dbReference type="InterPro" id="IPR027417">
    <property type="entry name" value="P-loop_NTPase"/>
</dbReference>
<dbReference type="InterPro" id="IPR003593">
    <property type="entry name" value="AAA+_ATPase"/>
</dbReference>
<dbReference type="SMART" id="SM00382">
    <property type="entry name" value="AAA"/>
    <property type="match status" value="1"/>
</dbReference>
<keyword evidence="5" id="KW-0804">Transcription</keyword>
<dbReference type="PROSITE" id="PS00675">
    <property type="entry name" value="SIGMA54_INTERACT_1"/>
    <property type="match status" value="1"/>
</dbReference>
<evidence type="ECO:0000256" key="3">
    <source>
        <dbReference type="ARBA" id="ARBA00023015"/>
    </source>
</evidence>
<dbReference type="InterPro" id="IPR002078">
    <property type="entry name" value="Sigma_54_int"/>
</dbReference>
<dbReference type="PROSITE" id="PS50045">
    <property type="entry name" value="SIGMA54_INTERACT_4"/>
    <property type="match status" value="1"/>
</dbReference>
<dbReference type="Pfam" id="PF01590">
    <property type="entry name" value="GAF"/>
    <property type="match status" value="1"/>
</dbReference>
<keyword evidence="8" id="KW-1185">Reference proteome</keyword>
<organism evidence="7 8">
    <name type="scientific">Saccharobesus litoralis</name>
    <dbReference type="NCBI Taxonomy" id="2172099"/>
    <lineage>
        <taxon>Bacteria</taxon>
        <taxon>Pseudomonadati</taxon>
        <taxon>Pseudomonadota</taxon>
        <taxon>Gammaproteobacteria</taxon>
        <taxon>Alteromonadales</taxon>
        <taxon>Alteromonadaceae</taxon>
        <taxon>Saccharobesus</taxon>
    </lineage>
</organism>
<evidence type="ECO:0000256" key="2">
    <source>
        <dbReference type="ARBA" id="ARBA00022840"/>
    </source>
</evidence>
<keyword evidence="3" id="KW-0805">Transcription regulation</keyword>
<dbReference type="InterPro" id="IPR009057">
    <property type="entry name" value="Homeodomain-like_sf"/>
</dbReference>
<dbReference type="PROSITE" id="PS00688">
    <property type="entry name" value="SIGMA54_INTERACT_3"/>
    <property type="match status" value="1"/>
</dbReference>